<dbReference type="SUPFAM" id="SSF51735">
    <property type="entry name" value="NAD(P)-binding Rossmann-fold domains"/>
    <property type="match status" value="1"/>
</dbReference>
<dbReference type="Gene3D" id="3.40.50.720">
    <property type="entry name" value="NAD(P)-binding Rossmann-like Domain"/>
    <property type="match status" value="1"/>
</dbReference>
<dbReference type="EMBL" id="JDYK01000004">
    <property type="protein sequence ID" value="EWS81947.1"/>
    <property type="molecule type" value="Genomic_DNA"/>
</dbReference>
<dbReference type="AlphaFoldDB" id="Z9JVY7"/>
<dbReference type="Proteomes" id="UP000023067">
    <property type="component" value="Unassembled WGS sequence"/>
</dbReference>
<dbReference type="HAMAP" id="MF_01925">
    <property type="entry name" value="P5C_reductase"/>
    <property type="match status" value="1"/>
</dbReference>
<keyword evidence="5" id="KW-0963">Cytoplasm</keyword>
<feature type="domain" description="Pyrroline-5-carboxylate reductase catalytic N-terminal" evidence="7">
    <location>
        <begin position="17"/>
        <end position="107"/>
    </location>
</feature>
<evidence type="ECO:0000256" key="3">
    <source>
        <dbReference type="ARBA" id="ARBA00023002"/>
    </source>
</evidence>
<comment type="function">
    <text evidence="4 5">Catalyzes the reduction of 1-pyrroline-5-carboxylate (PCA) to L-proline.</text>
</comment>
<dbReference type="InterPro" id="IPR036291">
    <property type="entry name" value="NAD(P)-bd_dom_sf"/>
</dbReference>
<dbReference type="PANTHER" id="PTHR11645">
    <property type="entry name" value="PYRROLINE-5-CARBOXYLATE REDUCTASE"/>
    <property type="match status" value="1"/>
</dbReference>
<reference evidence="9 10" key="1">
    <citation type="submission" date="2014-02" db="EMBL/GenBank/DDBJ databases">
        <title>Genome sequence of Brachybacterium phenoliresistens strain W13A50.</title>
        <authorList>
            <person name="Wang X."/>
        </authorList>
    </citation>
    <scope>NUCLEOTIDE SEQUENCE [LARGE SCALE GENOMIC DNA]</scope>
    <source>
        <strain evidence="9 10">W13A50</strain>
    </source>
</reference>
<evidence type="ECO:0000313" key="10">
    <source>
        <dbReference type="Proteomes" id="UP000023067"/>
    </source>
</evidence>
<dbReference type="STRING" id="396014.BF93_14055"/>
<dbReference type="InterPro" id="IPR029036">
    <property type="entry name" value="P5CR_dimer"/>
</dbReference>
<dbReference type="InterPro" id="IPR000304">
    <property type="entry name" value="Pyrroline-COOH_reductase"/>
</dbReference>
<dbReference type="GO" id="GO:0055129">
    <property type="term" value="P:L-proline biosynthetic process"/>
    <property type="evidence" value="ECO:0007669"/>
    <property type="project" value="UniProtKB-UniRule"/>
</dbReference>
<organism evidence="9 10">
    <name type="scientific">Brachybacterium phenoliresistens</name>
    <dbReference type="NCBI Taxonomy" id="396014"/>
    <lineage>
        <taxon>Bacteria</taxon>
        <taxon>Bacillati</taxon>
        <taxon>Actinomycetota</taxon>
        <taxon>Actinomycetes</taxon>
        <taxon>Micrococcales</taxon>
        <taxon>Dermabacteraceae</taxon>
        <taxon>Brachybacterium</taxon>
    </lineage>
</organism>
<keyword evidence="10" id="KW-1185">Reference proteome</keyword>
<comment type="pathway">
    <text evidence="5">Amino-acid biosynthesis; L-proline biosynthesis; L-proline from L-glutamate 5-semialdehyde: step 1/1.</text>
</comment>
<evidence type="ECO:0000256" key="1">
    <source>
        <dbReference type="ARBA" id="ARBA00005525"/>
    </source>
</evidence>
<dbReference type="HOGENOM" id="CLU_042344_3_1_11"/>
<accession>Z9JVY7</accession>
<dbReference type="InterPro" id="IPR028939">
    <property type="entry name" value="P5C_Rdtase_cat_N"/>
</dbReference>
<dbReference type="InterPro" id="IPR008927">
    <property type="entry name" value="6-PGluconate_DH-like_C_sf"/>
</dbReference>
<dbReference type="SUPFAM" id="SSF48179">
    <property type="entry name" value="6-phosphogluconate dehydrogenase C-terminal domain-like"/>
    <property type="match status" value="1"/>
</dbReference>
<dbReference type="RefSeq" id="WP_051486598.1">
    <property type="nucleotide sequence ID" value="NZ_KK069990.1"/>
</dbReference>
<keyword evidence="5" id="KW-0641">Proline biosynthesis</keyword>
<comment type="similarity">
    <text evidence="1 5">Belongs to the pyrroline-5-carboxylate reductase family.</text>
</comment>
<comment type="subcellular location">
    <subcellularLocation>
        <location evidence="5">Cytoplasm</location>
    </subcellularLocation>
</comment>
<dbReference type="GO" id="GO:0005737">
    <property type="term" value="C:cytoplasm"/>
    <property type="evidence" value="ECO:0007669"/>
    <property type="project" value="UniProtKB-SubCell"/>
</dbReference>
<dbReference type="EC" id="1.5.1.2" evidence="5 6"/>
<evidence type="ECO:0000256" key="4">
    <source>
        <dbReference type="ARBA" id="ARBA00058118"/>
    </source>
</evidence>
<dbReference type="PIRSF" id="PIRSF000193">
    <property type="entry name" value="Pyrrol-5-carb_rd"/>
    <property type="match status" value="1"/>
</dbReference>
<evidence type="ECO:0000259" key="7">
    <source>
        <dbReference type="Pfam" id="PF03807"/>
    </source>
</evidence>
<comment type="caution">
    <text evidence="9">The sequence shown here is derived from an EMBL/GenBank/DDBJ whole genome shotgun (WGS) entry which is preliminary data.</text>
</comment>
<sequence>MDEATTEAPDLSALSLVMVGAGNMGGAFLTAALSAGVRAENALIVNSSPESSQRAAAALGASAGTLEDVARADVLVLGIKPYQVDAVLPGGREHLEARTLVISLAAGVSLERLAALLPGHERLTRAMPNTPMAIGEGVTALMHADAVPAAQRELARALLATSGVVEEVREDQVHAVIGAAGSAPAFVFYILEAMIDEAVRQGLTRDLATRMVEQTVRGAATLVMESGDHPALARAAVCSPGGTTAEGVAALDRAGVRAGIAAAMDAAAAKSRAMTGA</sequence>
<protein>
    <recommendedName>
        <fullName evidence="5 6">Pyrroline-5-carboxylate reductase</fullName>
        <shortName evidence="5">P5C reductase</shortName>
        <shortName evidence="5">P5CR</shortName>
        <ecNumber evidence="5 6">1.5.1.2</ecNumber>
    </recommendedName>
    <alternativeName>
        <fullName evidence="5">PCA reductase</fullName>
    </alternativeName>
</protein>
<proteinExistence type="inferred from homology"/>
<comment type="catalytic activity">
    <reaction evidence="5">
        <text>L-proline + NADP(+) = (S)-1-pyrroline-5-carboxylate + NADPH + 2 H(+)</text>
        <dbReference type="Rhea" id="RHEA:14109"/>
        <dbReference type="ChEBI" id="CHEBI:15378"/>
        <dbReference type="ChEBI" id="CHEBI:17388"/>
        <dbReference type="ChEBI" id="CHEBI:57783"/>
        <dbReference type="ChEBI" id="CHEBI:58349"/>
        <dbReference type="ChEBI" id="CHEBI:60039"/>
        <dbReference type="EC" id="1.5.1.2"/>
    </reaction>
</comment>
<comment type="catalytic activity">
    <reaction evidence="5">
        <text>L-proline + NAD(+) = (S)-1-pyrroline-5-carboxylate + NADH + 2 H(+)</text>
        <dbReference type="Rhea" id="RHEA:14105"/>
        <dbReference type="ChEBI" id="CHEBI:15378"/>
        <dbReference type="ChEBI" id="CHEBI:17388"/>
        <dbReference type="ChEBI" id="CHEBI:57540"/>
        <dbReference type="ChEBI" id="CHEBI:57945"/>
        <dbReference type="ChEBI" id="CHEBI:60039"/>
        <dbReference type="EC" id="1.5.1.2"/>
    </reaction>
</comment>
<name>Z9JVY7_9MICO</name>
<evidence type="ECO:0000313" key="9">
    <source>
        <dbReference type="EMBL" id="EWS81947.1"/>
    </source>
</evidence>
<dbReference type="eggNOG" id="COG0345">
    <property type="taxonomic scope" value="Bacteria"/>
</dbReference>
<evidence type="ECO:0000256" key="6">
    <source>
        <dbReference type="NCBIfam" id="TIGR00112"/>
    </source>
</evidence>
<keyword evidence="5" id="KW-0028">Amino-acid biosynthesis</keyword>
<dbReference type="Pfam" id="PF03807">
    <property type="entry name" value="F420_oxidored"/>
    <property type="match status" value="1"/>
</dbReference>
<dbReference type="UniPathway" id="UPA00098">
    <property type="reaction ID" value="UER00361"/>
</dbReference>
<dbReference type="NCBIfam" id="TIGR00112">
    <property type="entry name" value="proC"/>
    <property type="match status" value="1"/>
</dbReference>
<dbReference type="GO" id="GO:0004735">
    <property type="term" value="F:pyrroline-5-carboxylate reductase activity"/>
    <property type="evidence" value="ECO:0007669"/>
    <property type="project" value="UniProtKB-UniRule"/>
</dbReference>
<dbReference type="PATRIC" id="fig|396014.3.peg.1162"/>
<evidence type="ECO:0000256" key="5">
    <source>
        <dbReference type="HAMAP-Rule" id="MF_01925"/>
    </source>
</evidence>
<dbReference type="Gene3D" id="1.10.3730.10">
    <property type="entry name" value="ProC C-terminal domain-like"/>
    <property type="match status" value="1"/>
</dbReference>
<evidence type="ECO:0000256" key="2">
    <source>
        <dbReference type="ARBA" id="ARBA00022857"/>
    </source>
</evidence>
<keyword evidence="2 5" id="KW-0521">NADP</keyword>
<dbReference type="OrthoDB" id="9805754at2"/>
<feature type="domain" description="Pyrroline-5-carboxylate reductase dimerisation" evidence="8">
    <location>
        <begin position="170"/>
        <end position="274"/>
    </location>
</feature>
<dbReference type="FunFam" id="1.10.3730.10:FF:000001">
    <property type="entry name" value="Pyrroline-5-carboxylate reductase"/>
    <property type="match status" value="1"/>
</dbReference>
<evidence type="ECO:0000259" key="8">
    <source>
        <dbReference type="Pfam" id="PF14748"/>
    </source>
</evidence>
<keyword evidence="3 5" id="KW-0560">Oxidoreductase</keyword>
<dbReference type="Pfam" id="PF14748">
    <property type="entry name" value="P5CR_dimer"/>
    <property type="match status" value="1"/>
</dbReference>
<gene>
    <name evidence="5" type="primary">proC</name>
    <name evidence="9" type="ORF">BF93_14055</name>
</gene>
<dbReference type="PANTHER" id="PTHR11645:SF0">
    <property type="entry name" value="PYRROLINE-5-CARBOXYLATE REDUCTASE 3"/>
    <property type="match status" value="1"/>
</dbReference>